<dbReference type="PRINTS" id="PR00111">
    <property type="entry name" value="ABHYDROLASE"/>
</dbReference>
<dbReference type="EMBL" id="PVTF01000023">
    <property type="protein sequence ID" value="PRY30917.1"/>
    <property type="molecule type" value="Genomic_DNA"/>
</dbReference>
<organism evidence="2 3">
    <name type="scientific">Umezawaea tangerina</name>
    <dbReference type="NCBI Taxonomy" id="84725"/>
    <lineage>
        <taxon>Bacteria</taxon>
        <taxon>Bacillati</taxon>
        <taxon>Actinomycetota</taxon>
        <taxon>Actinomycetes</taxon>
        <taxon>Pseudonocardiales</taxon>
        <taxon>Pseudonocardiaceae</taxon>
        <taxon>Umezawaea</taxon>
    </lineage>
</organism>
<dbReference type="GO" id="GO:0046464">
    <property type="term" value="P:acylglycerol catabolic process"/>
    <property type="evidence" value="ECO:0007669"/>
    <property type="project" value="TreeGrafter"/>
</dbReference>
<evidence type="ECO:0000313" key="2">
    <source>
        <dbReference type="EMBL" id="PRY30917.1"/>
    </source>
</evidence>
<feature type="domain" description="AB hydrolase-1" evidence="1">
    <location>
        <begin position="16"/>
        <end position="238"/>
    </location>
</feature>
<protein>
    <submittedName>
        <fullName evidence="2">Alpha/beta hydrolase family protein</fullName>
    </submittedName>
</protein>
<dbReference type="PANTHER" id="PTHR43798">
    <property type="entry name" value="MONOACYLGLYCEROL LIPASE"/>
    <property type="match status" value="1"/>
</dbReference>
<dbReference type="Proteomes" id="UP000239494">
    <property type="component" value="Unassembled WGS sequence"/>
</dbReference>
<dbReference type="InterPro" id="IPR029058">
    <property type="entry name" value="AB_hydrolase_fold"/>
</dbReference>
<proteinExistence type="predicted"/>
<dbReference type="Pfam" id="PF12697">
    <property type="entry name" value="Abhydrolase_6"/>
    <property type="match status" value="1"/>
</dbReference>
<dbReference type="PANTHER" id="PTHR43798:SF33">
    <property type="entry name" value="HYDROLASE, PUTATIVE (AFU_ORTHOLOGUE AFUA_2G14860)-RELATED"/>
    <property type="match status" value="1"/>
</dbReference>
<accession>A0A2T0SBW8</accession>
<dbReference type="SUPFAM" id="SSF53474">
    <property type="entry name" value="alpha/beta-Hydrolases"/>
    <property type="match status" value="1"/>
</dbReference>
<reference evidence="2 3" key="1">
    <citation type="submission" date="2018-03" db="EMBL/GenBank/DDBJ databases">
        <title>Genomic Encyclopedia of Archaeal and Bacterial Type Strains, Phase II (KMG-II): from individual species to whole genera.</title>
        <authorList>
            <person name="Goeker M."/>
        </authorList>
    </citation>
    <scope>NUCLEOTIDE SEQUENCE [LARGE SCALE GENOMIC DNA]</scope>
    <source>
        <strain evidence="2 3">DSM 44720</strain>
    </source>
</reference>
<dbReference type="InterPro" id="IPR000073">
    <property type="entry name" value="AB_hydrolase_1"/>
</dbReference>
<dbReference type="RefSeq" id="WP_106196598.1">
    <property type="nucleotide sequence ID" value="NZ_PVTF01000023.1"/>
</dbReference>
<gene>
    <name evidence="2" type="ORF">CLV43_12319</name>
</gene>
<comment type="caution">
    <text evidence="2">The sequence shown here is derived from an EMBL/GenBank/DDBJ whole genome shotgun (WGS) entry which is preliminary data.</text>
</comment>
<dbReference type="OrthoDB" id="5495375at2"/>
<dbReference type="InterPro" id="IPR050266">
    <property type="entry name" value="AB_hydrolase_sf"/>
</dbReference>
<dbReference type="GO" id="GO:0047372">
    <property type="term" value="F:monoacylglycerol lipase activity"/>
    <property type="evidence" value="ECO:0007669"/>
    <property type="project" value="TreeGrafter"/>
</dbReference>
<evidence type="ECO:0000259" key="1">
    <source>
        <dbReference type="Pfam" id="PF12697"/>
    </source>
</evidence>
<name>A0A2T0SBW8_9PSEU</name>
<dbReference type="GO" id="GO:0016020">
    <property type="term" value="C:membrane"/>
    <property type="evidence" value="ECO:0007669"/>
    <property type="project" value="TreeGrafter"/>
</dbReference>
<dbReference type="Gene3D" id="3.40.50.1820">
    <property type="entry name" value="alpha/beta hydrolase"/>
    <property type="match status" value="1"/>
</dbReference>
<keyword evidence="2" id="KW-0378">Hydrolase</keyword>
<dbReference type="AlphaFoldDB" id="A0A2T0SBW8"/>
<sequence length="259" mass="26832">MTVFVNELGPRDAPSVVLLHGLSTSGWMWREQAAALVGDLHVLIPDLPGHGLSNDHPWISLSDTVRVVADVIASRTPSGRAHVVGLSLGGYVAALLAADAPEVVDSAIVSGVNVLPFPNPAVMRLAGRVMGPFATSGPVLRANARTLRVRDEDFQAYRASAKAMAKGTIGRVTGDVMAFRVPAAAGTSPCRLLAVAGGDENELILRSLPRLAAGFAAGSARIASGMGHAWNGEEPGLFTAMIRAHVADSPLPEGLSAVE</sequence>
<keyword evidence="3" id="KW-1185">Reference proteome</keyword>
<evidence type="ECO:0000313" key="3">
    <source>
        <dbReference type="Proteomes" id="UP000239494"/>
    </source>
</evidence>